<name>F8LEP9_9BACT</name>
<dbReference type="SMART" id="SM00642">
    <property type="entry name" value="Aamy"/>
    <property type="match status" value="1"/>
</dbReference>
<evidence type="ECO:0000256" key="5">
    <source>
        <dbReference type="ARBA" id="ARBA00022676"/>
    </source>
</evidence>
<dbReference type="CDD" id="cd11322">
    <property type="entry name" value="AmyAc_Glg_BE"/>
    <property type="match status" value="1"/>
</dbReference>
<dbReference type="GO" id="GO:0043169">
    <property type="term" value="F:cation binding"/>
    <property type="evidence" value="ECO:0007669"/>
    <property type="project" value="InterPro"/>
</dbReference>
<dbReference type="InterPro" id="IPR017853">
    <property type="entry name" value="GH"/>
</dbReference>
<dbReference type="Pfam" id="PF02922">
    <property type="entry name" value="CBM_48"/>
    <property type="match status" value="1"/>
</dbReference>
<dbReference type="SUPFAM" id="SSF51011">
    <property type="entry name" value="Glycosyl hydrolase domain"/>
    <property type="match status" value="1"/>
</dbReference>
<evidence type="ECO:0000256" key="3">
    <source>
        <dbReference type="ARBA" id="ARBA00002953"/>
    </source>
</evidence>
<accession>F8LEP9</accession>
<dbReference type="InterPro" id="IPR006047">
    <property type="entry name" value="GH13_cat_dom"/>
</dbReference>
<evidence type="ECO:0000313" key="9">
    <source>
        <dbReference type="EMBL" id="CCB91967.1"/>
    </source>
</evidence>
<proteinExistence type="inferred from homology"/>
<comment type="similarity">
    <text evidence="4">Belongs to the glycosyl hydrolase 13 family. GlgB subfamily.</text>
</comment>
<dbReference type="EC" id="2.4.1.18" evidence="9"/>
<dbReference type="PANTHER" id="PTHR43651">
    <property type="entry name" value="1,4-ALPHA-GLUCAN-BRANCHING ENZYME"/>
    <property type="match status" value="1"/>
</dbReference>
<comment type="catalytic activity">
    <reaction evidence="1">
        <text>Transfers a segment of a (1-&gt;4)-alpha-D-glucan chain to a primary hydroxy group in a similar glucan chain.</text>
        <dbReference type="EC" id="2.4.1.18"/>
    </reaction>
</comment>
<reference evidence="9" key="1">
    <citation type="submission" date="2011-05" db="EMBL/GenBank/DDBJ databases">
        <title>Unity in variety -- the pan-genome of the Chlamydiae.</title>
        <authorList>
            <person name="Collingro A."/>
            <person name="Tischler P."/>
            <person name="Weinmaier T."/>
            <person name="Penz T."/>
            <person name="Heinz E."/>
            <person name="Brunham R.C."/>
            <person name="Read T.D."/>
            <person name="Bavoil P.M."/>
            <person name="Sachse K."/>
            <person name="Kahane S."/>
            <person name="Friedman M.G."/>
            <person name="Rattei T."/>
            <person name="Myers G.S.A."/>
            <person name="Horn M."/>
        </authorList>
    </citation>
    <scope>NUCLEOTIDE SEQUENCE</scope>
    <source>
        <strain evidence="9">2032/99</strain>
    </source>
</reference>
<sequence length="1463" mass="167123">MTVSAIEKIDSFSSFFNFDARKNEMDLQMKICVDLSSDTQAIAKSKELVKKVKLNKLQVLILKIINFVMKIFNAEFNKIDGLLTSNRCAKLLHRKYTEILNPEKMDYPAQLKHEQIETWVQSGLTYLQQVQFQKLESQLAAFEEKTADATPEQLYKEYKSLPKFLRELLRKVVRERYAETVKENPLLLLKKEENSTTAIEEIARIIHSQADAYSKLNALDAQEDQRDLQTVIAKNDLIFSRRRNKEKVIYDVSTEGVLGDLSETLLEKPITVTMVGVEYAGLVKQGGLAEALEGLSRGIKEQNEQNRVKLIFPKYSHLPKNIQEQLHDPVVHSGKNGTFNVYRLDINGVECYFIEDPSFVLSEEKPDIYGPDMQTQATRFAKFSELAAELIWEQKDTDVIHLHDWHVSGVGLKLKQDHQEEWQSGEIPPVLFTFHNNNRCAQGRILLGAYNYDPVVKGFQDSGITSKNDNLFVSTLMSADAMTTVSEMFGLESQQEKFGEGVSFAVRQAAKVGKLVGIVNGTNTDRWDPKTDPLLVKWKDLKSGEPLNLSYGPDDEDILEKKGLAREQLQLWTEKYMPESKIDFSKPLVTFIGRFDSYQKGVDKFEEAIEATLENGGQFIAMGMGEDPEAARILDKLEKKYKEGVLFVRDYKDPDGRIHFQQGNAERPGMGSLLRAVSDFLYVPSRFEPCGLVQFEGWLFGSLAIGSNTGGLADTIISPEKEEDAFNGFLFEREGSVDNSAAAVVAKSLKFWGEQSDSSKRAIMSRLMKEGKKYGWHSSPRGFTPAEKYRFSYENAKRRIGNRGRQENSVYRIDAVAREIVVDPAKKAETFPEESYMQQYYQSGLDSAELYQTYSTVPTDWRIAVPSPYGKHVNHTRYNEYGAFYREDETTFRVYAPHALGVKVRLYDEQENLFCEAPMKKNSKGEWETIFGQIKQGQRYHYVVDGKIKIDPYSRSYTSFSNKHQAPYSIVTHSTFEWNDKEWMTQRESDKGKPKPMSIFEFHPTTWKRKERKPLNYRELASELVKHCKKVGYTHVEPMGILEHFYEESWGYQVSGYFAPNSRMGSVDDFKFMVDHLHANGIGIIMDWVPAHFAKDDYGLMDFDGSNLYEASGLKYQLSIRKLAFSYGCKHFDYSKKSVREFLISSAAFWLKEMHIDGLRVDCVRSMLNSEDQQSANQFMRDLNAVVHEHCPGAVTIAEEYSGDTSVTKPVWLDGLGFDMKWHVGWLKGALSFFKISPKNRSKRYEELKKAIQSDNFHKQVMALSHDDFHSKGLIALTPDLTEEEKLANLKAMLSFMMCLPGKKLLFMGSDSGNENSWLEAFASHESFADPSREKEEILEMIARLNTLYREHKELWESDNNGHDLEWIEDPEKKVHAYRRKSSSGDSCVCLHNFTDKERTFTIKCSANSIEAPLEIFNSDAVEFGGSGQINLAVDIVSGSKGKSYKVTIPPLTTVMMKEVHHG</sequence>
<dbReference type="Pfam" id="PF00128">
    <property type="entry name" value="Alpha-amylase"/>
    <property type="match status" value="1"/>
</dbReference>
<keyword evidence="5 9" id="KW-0328">Glycosyltransferase</keyword>
<evidence type="ECO:0000256" key="6">
    <source>
        <dbReference type="ARBA" id="ARBA00022679"/>
    </source>
</evidence>
<evidence type="ECO:0000256" key="1">
    <source>
        <dbReference type="ARBA" id="ARBA00000826"/>
    </source>
</evidence>
<dbReference type="EMBL" id="FR872660">
    <property type="protein sequence ID" value="CCB91967.1"/>
    <property type="molecule type" value="Genomic_DNA"/>
</dbReference>
<comment type="catalytic activity">
    <reaction evidence="2">
        <text>[(1-&gt;4)-alpha-D-glucosyl](n) + ADP-alpha-D-glucose = [(1-&gt;4)-alpha-D-glucosyl](n+1) + ADP + H(+)</text>
        <dbReference type="Rhea" id="RHEA:18189"/>
        <dbReference type="Rhea" id="RHEA-COMP:9584"/>
        <dbReference type="Rhea" id="RHEA-COMP:9587"/>
        <dbReference type="ChEBI" id="CHEBI:15378"/>
        <dbReference type="ChEBI" id="CHEBI:15444"/>
        <dbReference type="ChEBI" id="CHEBI:57498"/>
        <dbReference type="ChEBI" id="CHEBI:456216"/>
        <dbReference type="EC" id="2.4.1.21"/>
    </reaction>
</comment>
<gene>
    <name evidence="9" type="primary">glgB2</name>
    <name evidence="9" type="ORF">WCH_BJ08520</name>
</gene>
<dbReference type="InterPro" id="IPR013780">
    <property type="entry name" value="Glyco_hydro_b"/>
</dbReference>
<dbReference type="Pfam" id="PF02806">
    <property type="entry name" value="Alpha-amylase_C"/>
    <property type="match status" value="1"/>
</dbReference>
<protein>
    <submittedName>
        <fullName evidence="9">1,4-alpha-glucan-branching enzyme 2</fullName>
        <ecNumber evidence="9">2.4.1.18</ecNumber>
    </submittedName>
</protein>
<dbReference type="Gene3D" id="3.40.50.2000">
    <property type="entry name" value="Glycogen Phosphorylase B"/>
    <property type="match status" value="2"/>
</dbReference>
<dbReference type="GO" id="GO:0003844">
    <property type="term" value="F:1,4-alpha-glucan branching enzyme activity"/>
    <property type="evidence" value="ECO:0007669"/>
    <property type="project" value="UniProtKB-EC"/>
</dbReference>
<dbReference type="GO" id="GO:0004553">
    <property type="term" value="F:hydrolase activity, hydrolyzing O-glycosyl compounds"/>
    <property type="evidence" value="ECO:0007669"/>
    <property type="project" value="InterPro"/>
</dbReference>
<evidence type="ECO:0000259" key="8">
    <source>
        <dbReference type="SMART" id="SM00642"/>
    </source>
</evidence>
<dbReference type="GO" id="GO:0009011">
    <property type="term" value="F:alpha-1,4-glucan glucosyltransferase (ADP-glucose donor) activity"/>
    <property type="evidence" value="ECO:0007669"/>
    <property type="project" value="UniProtKB-EC"/>
</dbReference>
<dbReference type="InterPro" id="IPR004193">
    <property type="entry name" value="Glyco_hydro_13_N"/>
</dbReference>
<organism evidence="9">
    <name type="scientific">Waddlia chondrophila 2032/99</name>
    <dbReference type="NCBI Taxonomy" id="765953"/>
    <lineage>
        <taxon>Bacteria</taxon>
        <taxon>Pseudomonadati</taxon>
        <taxon>Chlamydiota</taxon>
        <taxon>Chlamydiia</taxon>
        <taxon>Parachlamydiales</taxon>
        <taxon>Waddliaceae</taxon>
        <taxon>Waddlia</taxon>
    </lineage>
</organism>
<dbReference type="InterPro" id="IPR013783">
    <property type="entry name" value="Ig-like_fold"/>
</dbReference>
<dbReference type="GO" id="GO:0005829">
    <property type="term" value="C:cytosol"/>
    <property type="evidence" value="ECO:0007669"/>
    <property type="project" value="TreeGrafter"/>
</dbReference>
<dbReference type="Gene3D" id="2.60.40.10">
    <property type="entry name" value="Immunoglobulins"/>
    <property type="match status" value="1"/>
</dbReference>
<dbReference type="Gene3D" id="2.60.40.1180">
    <property type="entry name" value="Golgi alpha-mannosidase II"/>
    <property type="match status" value="1"/>
</dbReference>
<dbReference type="CDD" id="cd02688">
    <property type="entry name" value="E_set"/>
    <property type="match status" value="1"/>
</dbReference>
<evidence type="ECO:0000256" key="7">
    <source>
        <dbReference type="ARBA" id="ARBA00023277"/>
    </source>
</evidence>
<dbReference type="GO" id="GO:0005978">
    <property type="term" value="P:glycogen biosynthetic process"/>
    <property type="evidence" value="ECO:0007669"/>
    <property type="project" value="TreeGrafter"/>
</dbReference>
<keyword evidence="7" id="KW-0119">Carbohydrate metabolism</keyword>
<dbReference type="Gene3D" id="3.20.20.80">
    <property type="entry name" value="Glycosidases"/>
    <property type="match status" value="1"/>
</dbReference>
<feature type="domain" description="Glycosyl hydrolase family 13 catalytic" evidence="8">
    <location>
        <begin position="969"/>
        <end position="1352"/>
    </location>
</feature>
<dbReference type="SUPFAM" id="SSF51445">
    <property type="entry name" value="(Trans)glycosidases"/>
    <property type="match status" value="1"/>
</dbReference>
<dbReference type="InterPro" id="IPR014756">
    <property type="entry name" value="Ig_E-set"/>
</dbReference>
<dbReference type="Pfam" id="PF08323">
    <property type="entry name" value="Glyco_transf_5"/>
    <property type="match status" value="1"/>
</dbReference>
<evidence type="ECO:0000256" key="2">
    <source>
        <dbReference type="ARBA" id="ARBA00001478"/>
    </source>
</evidence>
<dbReference type="InterPro" id="IPR013534">
    <property type="entry name" value="Starch_synth_cat_dom"/>
</dbReference>
<dbReference type="SUPFAM" id="SSF81296">
    <property type="entry name" value="E set domains"/>
    <property type="match status" value="1"/>
</dbReference>
<keyword evidence="6 9" id="KW-0808">Transferase</keyword>
<dbReference type="InterPro" id="IPR006048">
    <property type="entry name" value="A-amylase/branching_C"/>
</dbReference>
<dbReference type="SUPFAM" id="SSF53756">
    <property type="entry name" value="UDP-Glycosyltransferase/glycogen phosphorylase"/>
    <property type="match status" value="1"/>
</dbReference>
<evidence type="ECO:0000256" key="4">
    <source>
        <dbReference type="ARBA" id="ARBA00009000"/>
    </source>
</evidence>
<dbReference type="PANTHER" id="PTHR43651:SF3">
    <property type="entry name" value="1,4-ALPHA-GLUCAN-BRANCHING ENZYME"/>
    <property type="match status" value="1"/>
</dbReference>
<comment type="function">
    <text evidence="3">Catalyzes the formation of the alpha-1,6-glucosidic linkages in glycogen by scission of a 1,4-alpha-linked oligosaccharide from growing alpha-1,4-glucan chains and the subsequent attachment of the oligosaccharide to the alpha-1,6 position.</text>
</comment>